<dbReference type="PANTHER" id="PTHR36512">
    <property type="entry name" value="D-AMINOPEPTIDASE"/>
    <property type="match status" value="1"/>
</dbReference>
<dbReference type="InterPro" id="IPR005321">
    <property type="entry name" value="Peptidase_S58_DmpA"/>
</dbReference>
<dbReference type="InterPro" id="IPR016117">
    <property type="entry name" value="ArgJ-like_dom_sf"/>
</dbReference>
<dbReference type="Pfam" id="PF03576">
    <property type="entry name" value="Peptidase_S58"/>
    <property type="match status" value="1"/>
</dbReference>
<dbReference type="RefSeq" id="WP_269421355.1">
    <property type="nucleotide sequence ID" value="NZ_JAPWGY010000001.1"/>
</dbReference>
<dbReference type="Gene3D" id="3.60.70.12">
    <property type="entry name" value="L-amino peptidase D-ALA esterase/amidase"/>
    <property type="match status" value="1"/>
</dbReference>
<dbReference type="Proteomes" id="UP001069802">
    <property type="component" value="Unassembled WGS sequence"/>
</dbReference>
<dbReference type="PANTHER" id="PTHR36512:SF3">
    <property type="entry name" value="BLR5678 PROTEIN"/>
    <property type="match status" value="1"/>
</dbReference>
<protein>
    <submittedName>
        <fullName evidence="2">P1 family peptidase</fullName>
    </submittedName>
</protein>
<keyword evidence="3" id="KW-1185">Reference proteome</keyword>
<evidence type="ECO:0000256" key="1">
    <source>
        <dbReference type="ARBA" id="ARBA00007068"/>
    </source>
</evidence>
<organism evidence="2 3">
    <name type="scientific">Kiloniella laminariae</name>
    <dbReference type="NCBI Taxonomy" id="454162"/>
    <lineage>
        <taxon>Bacteria</taxon>
        <taxon>Pseudomonadati</taxon>
        <taxon>Pseudomonadota</taxon>
        <taxon>Alphaproteobacteria</taxon>
        <taxon>Rhodospirillales</taxon>
        <taxon>Kiloniellaceae</taxon>
        <taxon>Kiloniella</taxon>
    </lineage>
</organism>
<name>A0ABT4LDF2_9PROT</name>
<dbReference type="SUPFAM" id="SSF56266">
    <property type="entry name" value="DmpA/ArgJ-like"/>
    <property type="match status" value="1"/>
</dbReference>
<comment type="similarity">
    <text evidence="1">Belongs to the peptidase S58 family.</text>
</comment>
<sequence length="344" mass="36465">MSGFPGKEGWWRLPPGSKNTVCDVPGVLVGHQTLHEGEIHTGVTAICPHGGNIYRDKVRAGLAVLNGFGKSAGLLQLAELGQIETPIILTNTFGVSAGIEALVRRAITENPDIGRKTATVNPVVMECNDGWLNDIQRLSVTEDMVNKALHTTAEDFAQGAVGAGAGMKTFGFAGGVGSASRKIICGDGTIFTLGCLVLSNFGVREDLRICGEVFEPDREESRDEDKGSIILVFATDAPLDARQLGRLCRRSSAALGRLGSVLGNQSGDIALAFSTAGTVSHDEKCAVKQLTGFNENDMNAVFYAAVESAENAVLNSLWHSSAVLGRNGHKAPAFREAYELLNRV</sequence>
<proteinExistence type="inferred from homology"/>
<gene>
    <name evidence="2" type="ORF">O4H49_00025</name>
</gene>
<comment type="caution">
    <text evidence="2">The sequence shown here is derived from an EMBL/GenBank/DDBJ whole genome shotgun (WGS) entry which is preliminary data.</text>
</comment>
<dbReference type="EMBL" id="JAPWGY010000001">
    <property type="protein sequence ID" value="MCZ4279139.1"/>
    <property type="molecule type" value="Genomic_DNA"/>
</dbReference>
<reference evidence="2" key="1">
    <citation type="submission" date="2022-12" db="EMBL/GenBank/DDBJ databases">
        <title>Bacterial isolates from different developmental stages of Nematostella vectensis.</title>
        <authorList>
            <person name="Fraune S."/>
        </authorList>
    </citation>
    <scope>NUCLEOTIDE SEQUENCE</scope>
    <source>
        <strain evidence="2">G21630-S1</strain>
    </source>
</reference>
<accession>A0ABT4LDF2</accession>
<evidence type="ECO:0000313" key="3">
    <source>
        <dbReference type="Proteomes" id="UP001069802"/>
    </source>
</evidence>
<evidence type="ECO:0000313" key="2">
    <source>
        <dbReference type="EMBL" id="MCZ4279139.1"/>
    </source>
</evidence>